<dbReference type="eggNOG" id="COG3055">
    <property type="taxonomic scope" value="Bacteria"/>
</dbReference>
<dbReference type="AlphaFoldDB" id="H8MWF4"/>
<evidence type="ECO:0000313" key="3">
    <source>
        <dbReference type="EMBL" id="AFE07804.1"/>
    </source>
</evidence>
<organism evidence="3 4">
    <name type="scientific">Corallococcus coralloides (strain ATCC 25202 / DSM 2259 / NBRC 100086 / M2)</name>
    <name type="common">Myxococcus coralloides</name>
    <dbReference type="NCBI Taxonomy" id="1144275"/>
    <lineage>
        <taxon>Bacteria</taxon>
        <taxon>Pseudomonadati</taxon>
        <taxon>Myxococcota</taxon>
        <taxon>Myxococcia</taxon>
        <taxon>Myxococcales</taxon>
        <taxon>Cystobacterineae</taxon>
        <taxon>Myxococcaceae</taxon>
        <taxon>Corallococcus</taxon>
    </lineage>
</organism>
<dbReference type="eggNOG" id="COG4932">
    <property type="taxonomic scope" value="Bacteria"/>
</dbReference>
<dbReference type="KEGG" id="ccx:COCOR_07899"/>
<dbReference type="InterPro" id="IPR012334">
    <property type="entry name" value="Pectin_lyas_fold"/>
</dbReference>
<feature type="signal peptide" evidence="1">
    <location>
        <begin position="1"/>
        <end position="23"/>
    </location>
</feature>
<reference evidence="4" key="2">
    <citation type="submission" date="2012-03" db="EMBL/GenBank/DDBJ databases">
        <title>Genome sequence of the fruiting myxobacterium Corallococcus coralloides DSM 2259.</title>
        <authorList>
            <person name="Huntley S."/>
            <person name="Zhang Y."/>
            <person name="Treuner-Lange A."/>
            <person name="Sensen C.W."/>
            <person name="Sogaard-Andersen L."/>
        </authorList>
    </citation>
    <scope>NUCLEOTIDE SEQUENCE [LARGE SCALE GENOMIC DNA]</scope>
    <source>
        <strain evidence="4">ATCC 25202 / DSM 2259 / NBRC 100086 / M2</strain>
    </source>
</reference>
<dbReference type="HOGENOM" id="CLU_329508_0_0_7"/>
<dbReference type="InParanoid" id="H8MWF4"/>
<evidence type="ECO:0000256" key="1">
    <source>
        <dbReference type="SAM" id="SignalP"/>
    </source>
</evidence>
<name>H8MWF4_CORCM</name>
<protein>
    <recommendedName>
        <fullName evidence="2">Right handed beta helix domain-containing protein</fullName>
    </recommendedName>
</protein>
<dbReference type="Pfam" id="PF13229">
    <property type="entry name" value="Beta_helix"/>
    <property type="match status" value="1"/>
</dbReference>
<dbReference type="Gene3D" id="2.160.20.10">
    <property type="entry name" value="Single-stranded right-handed beta-helix, Pectin lyase-like"/>
    <property type="match status" value="1"/>
</dbReference>
<reference evidence="3 4" key="1">
    <citation type="journal article" date="2012" name="J. Bacteriol.">
        <title>Complete Genome Sequence of the Fruiting Myxobacterium Corallococcus coralloides DSM 2259.</title>
        <authorList>
            <person name="Huntley S."/>
            <person name="Zhang Y."/>
            <person name="Treuner-Lange A."/>
            <person name="Kneip S."/>
            <person name="Sensen C.W."/>
            <person name="Sogaard-Andersen L."/>
        </authorList>
    </citation>
    <scope>NUCLEOTIDE SEQUENCE [LARGE SCALE GENOMIC DNA]</scope>
    <source>
        <strain evidence="4">ATCC 25202 / DSM 2259 / NBRC 100086 / M2</strain>
    </source>
</reference>
<feature type="domain" description="Right handed beta helix" evidence="2">
    <location>
        <begin position="585"/>
        <end position="754"/>
    </location>
</feature>
<keyword evidence="1" id="KW-0732">Signal</keyword>
<dbReference type="PROSITE" id="PS51257">
    <property type="entry name" value="PROKAR_LIPOPROTEIN"/>
    <property type="match status" value="1"/>
</dbReference>
<evidence type="ECO:0000313" key="4">
    <source>
        <dbReference type="Proteomes" id="UP000007587"/>
    </source>
</evidence>
<dbReference type="STRING" id="1144275.COCOR_07899"/>
<proteinExistence type="predicted"/>
<evidence type="ECO:0000259" key="2">
    <source>
        <dbReference type="Pfam" id="PF13229"/>
    </source>
</evidence>
<dbReference type="RefSeq" id="WP_014400676.1">
    <property type="nucleotide sequence ID" value="NC_017030.1"/>
</dbReference>
<feature type="chain" id="PRO_5003614714" description="Right handed beta helix domain-containing protein" evidence="1">
    <location>
        <begin position="24"/>
        <end position="878"/>
    </location>
</feature>
<sequence>MTLKPARVLHLVGLLLLSTFGCVEEEPAFTAPLAGGARLVVALPRSAEAASVTASVTHASGATETKALTSAADPDGGIAWSAVVKPASPEEEVQLTVAAEDAAEAVVASVSPDAGVKLPLYGEALVVLVPLPESGAQGLANHAPRIHSVRAQSAIVAPGDTVTLSAEVSDPEEGALTYEWTASGGVLACESATCEWTAARPPVPDAGTDYDLTLKDDALIRLRVTDAQGAESTLQFHIGVGTVRGPASLRKTWFNRAPVAAVAGEPQQVMLGSAFQVPATAVVTDEDGDALTYAWSATCEGTFEGITLANPAFTPTAAPLDCGCQLKGAVKDSFGGSTEQVVNLCVRAEAPPIVKTTSQSATSALAGERVTFTVEAMDPRAEAMTFAWASNVGALGTPVGDAATSTVDWTELSCVPTDVTPTVELVVTNASGASSRHSFPVEWMGRRCGPGETACAITLSPGQVTLREDCVVQSAVFIPDGFTFDGAGHTLTASEEGAGHHYTGAVLRNRGTVANVRDVTVTARNLSDVCDLGVDSLRGILLEGARSTIEETVVKDLNQGIASGCQEGFGIDVRNRAADATPVTLVIRNSEVTGYQKVGVVVQGRVNVTMEDNVIDGLGPTERIARIGIQLAYGVSGQVTGNRVQGNAYLWDGDPAHEASGSGLLVVGGAYYGTGRELCHDLSIEDNELVENDVGVDLSQAVDDDFTPPAASQNIQVLGNTLTKAELTNESYQAAIYDNGTANLISRNRITGDGYNGELHENAIALDVETRGDDRQVGFATPERTLDVGACSEELVVQGWDLAGNLAPLSVPEVALAASDPGATFHLRSDCADEPVSVVSLKNEQREGIFYVRAATAGPLTITATGDGASKTQEQTVR</sequence>
<gene>
    <name evidence="3" type="ordered locus">COCOR_07899</name>
</gene>
<dbReference type="SMART" id="SM00710">
    <property type="entry name" value="PbH1"/>
    <property type="match status" value="6"/>
</dbReference>
<dbReference type="EMBL" id="CP003389">
    <property type="protein sequence ID" value="AFE07804.1"/>
    <property type="molecule type" value="Genomic_DNA"/>
</dbReference>
<dbReference type="InterPro" id="IPR006626">
    <property type="entry name" value="PbH1"/>
</dbReference>
<dbReference type="InterPro" id="IPR011050">
    <property type="entry name" value="Pectin_lyase_fold/virulence"/>
</dbReference>
<dbReference type="SUPFAM" id="SSF51126">
    <property type="entry name" value="Pectin lyase-like"/>
    <property type="match status" value="1"/>
</dbReference>
<accession>H8MWF4</accession>
<dbReference type="InterPro" id="IPR039448">
    <property type="entry name" value="Beta_helix"/>
</dbReference>
<keyword evidence="4" id="KW-1185">Reference proteome</keyword>
<dbReference type="Gene3D" id="2.60.40.10">
    <property type="entry name" value="Immunoglobulins"/>
    <property type="match status" value="1"/>
</dbReference>
<dbReference type="InterPro" id="IPR013783">
    <property type="entry name" value="Ig-like_fold"/>
</dbReference>
<dbReference type="Proteomes" id="UP000007587">
    <property type="component" value="Chromosome"/>
</dbReference>